<reference evidence="1 2" key="1">
    <citation type="submission" date="2010-05" db="EMBL/GenBank/DDBJ databases">
        <title>The Genome Sequence of Thecamonas trahens ATCC 50062.</title>
        <authorList>
            <consortium name="The Broad Institute Genome Sequencing Platform"/>
            <person name="Russ C."/>
            <person name="Cuomo C."/>
            <person name="Shea T."/>
            <person name="Young S.K."/>
            <person name="Zeng Q."/>
            <person name="Koehrsen M."/>
            <person name="Haas B."/>
            <person name="Borodovsky M."/>
            <person name="Guigo R."/>
            <person name="Alvarado L."/>
            <person name="Berlin A."/>
            <person name="Bochicchio J."/>
            <person name="Borenstein D."/>
            <person name="Chapman S."/>
            <person name="Chen Z."/>
            <person name="Freedman E."/>
            <person name="Gellesch M."/>
            <person name="Goldberg J."/>
            <person name="Griggs A."/>
            <person name="Gujja S."/>
            <person name="Heilman E."/>
            <person name="Heiman D."/>
            <person name="Hepburn T."/>
            <person name="Howarth C."/>
            <person name="Jen D."/>
            <person name="Larson L."/>
            <person name="Mehta T."/>
            <person name="Park D."/>
            <person name="Pearson M."/>
            <person name="Roberts A."/>
            <person name="Saif S."/>
            <person name="Shenoy N."/>
            <person name="Sisk P."/>
            <person name="Stolte C."/>
            <person name="Sykes S."/>
            <person name="Thomson T."/>
            <person name="Walk T."/>
            <person name="White J."/>
            <person name="Yandava C."/>
            <person name="Burger G."/>
            <person name="Gray M.W."/>
            <person name="Holland P.W.H."/>
            <person name="King N."/>
            <person name="Lang F.B.F."/>
            <person name="Roger A.J."/>
            <person name="Ruiz-Trillo I."/>
            <person name="Lander E."/>
            <person name="Nusbaum C."/>
        </authorList>
    </citation>
    <scope>NUCLEOTIDE SEQUENCE [LARGE SCALE GENOMIC DNA]</scope>
    <source>
        <strain evidence="1 2">ATCC 50062</strain>
    </source>
</reference>
<accession>A0A0L0DBU1</accession>
<dbReference type="AlphaFoldDB" id="A0A0L0DBU1"/>
<evidence type="ECO:0000313" key="1">
    <source>
        <dbReference type="EMBL" id="KNC49814.1"/>
    </source>
</evidence>
<dbReference type="RefSeq" id="XP_013757596.1">
    <property type="nucleotide sequence ID" value="XM_013902142.1"/>
</dbReference>
<sequence>MFRWAFRVVGTGAAAAGLAVYYTSDVQSIPIPSSSLLAKDGSGSRDAYEVVLRTQSERRQAASGGSVGGGGARGHTLLAAASPESLAPADLVRIWLSSAAMLPERVLLDPLLPHAPRPPMPTAPRAPALPRWSELDSMAGIKAAGGALGVEAARWVCWLGRLGLWILPRPAEANTRRHLEGLRGRTGEVAFGFRIVAVAPHQVLLTPAAASWGPLEWPAGMRTWIAVEGDRVRFGSSSGGLADDGSFLATVAFAFHDLYSRCHR</sequence>
<organism evidence="1 2">
    <name type="scientific">Thecamonas trahens ATCC 50062</name>
    <dbReference type="NCBI Taxonomy" id="461836"/>
    <lineage>
        <taxon>Eukaryota</taxon>
        <taxon>Apusozoa</taxon>
        <taxon>Apusomonadida</taxon>
        <taxon>Apusomonadidae</taxon>
        <taxon>Thecamonas</taxon>
    </lineage>
</organism>
<keyword evidence="2" id="KW-1185">Reference proteome</keyword>
<gene>
    <name evidence="1" type="ORF">AMSG_06095</name>
</gene>
<dbReference type="EMBL" id="GL349457">
    <property type="protein sequence ID" value="KNC49814.1"/>
    <property type="molecule type" value="Genomic_DNA"/>
</dbReference>
<protein>
    <submittedName>
        <fullName evidence="1">Uncharacterized protein</fullName>
    </submittedName>
</protein>
<dbReference type="Proteomes" id="UP000054408">
    <property type="component" value="Unassembled WGS sequence"/>
</dbReference>
<dbReference type="GeneID" id="25565350"/>
<name>A0A0L0DBU1_THETB</name>
<proteinExistence type="predicted"/>
<evidence type="ECO:0000313" key="2">
    <source>
        <dbReference type="Proteomes" id="UP000054408"/>
    </source>
</evidence>